<dbReference type="InterPro" id="IPR051468">
    <property type="entry name" value="Fungal_SecMetab_SDRs"/>
</dbReference>
<dbReference type="PRINTS" id="PR00081">
    <property type="entry name" value="GDHRDH"/>
</dbReference>
<evidence type="ECO:0000256" key="3">
    <source>
        <dbReference type="ARBA" id="ARBA00023002"/>
    </source>
</evidence>
<keyword evidence="5" id="KW-1185">Reference proteome</keyword>
<dbReference type="EMBL" id="JASWJB010000154">
    <property type="protein sequence ID" value="KAK2594832.1"/>
    <property type="molecule type" value="Genomic_DNA"/>
</dbReference>
<dbReference type="InterPro" id="IPR002347">
    <property type="entry name" value="SDR_fam"/>
</dbReference>
<dbReference type="PANTHER" id="PTHR43544">
    <property type="entry name" value="SHORT-CHAIN DEHYDROGENASE/REDUCTASE"/>
    <property type="match status" value="1"/>
</dbReference>
<dbReference type="GO" id="GO:0005737">
    <property type="term" value="C:cytoplasm"/>
    <property type="evidence" value="ECO:0007669"/>
    <property type="project" value="TreeGrafter"/>
</dbReference>
<sequence>MPDLFVVVISGAGRGLGNELAQAYLAQPNSFVVGTIRDDKAPGVANLRAAPKGKGTELLLLKLESSSPADAMKAVEEMKTRGISHVDLVIANAGLSPPLASLESVDLEEVKGTFSVNAIGPLALYQACFALLQKSSNAKFVTISNSAGSIGEMTSNGAFVAPAYCISKAALNWITLAAHCGNTWLTAIAINPGLVATDMGNITAKYLGLERAPITKAQSAEKIIRLVDAATRDNLSGKFISAMNRREILW</sequence>
<dbReference type="Gene3D" id="3.40.50.720">
    <property type="entry name" value="NAD(P)-binding Rossmann-like Domain"/>
    <property type="match status" value="1"/>
</dbReference>
<proteinExistence type="inferred from homology"/>
<comment type="similarity">
    <text evidence="1">Belongs to the short-chain dehydrogenases/reductases (SDR) family.</text>
</comment>
<dbReference type="GO" id="GO:0016491">
    <property type="term" value="F:oxidoreductase activity"/>
    <property type="evidence" value="ECO:0007669"/>
    <property type="project" value="UniProtKB-KW"/>
</dbReference>
<evidence type="ECO:0000313" key="5">
    <source>
        <dbReference type="Proteomes" id="UP001251528"/>
    </source>
</evidence>
<dbReference type="SUPFAM" id="SSF51735">
    <property type="entry name" value="NAD(P)-binding Rossmann-fold domains"/>
    <property type="match status" value="1"/>
</dbReference>
<gene>
    <name evidence="4" type="ORF">QQS21_007460</name>
</gene>
<comment type="caution">
    <text evidence="4">The sequence shown here is derived from an EMBL/GenBank/DDBJ whole genome shotgun (WGS) entry which is preliminary data.</text>
</comment>
<keyword evidence="2" id="KW-0521">NADP</keyword>
<evidence type="ECO:0000256" key="1">
    <source>
        <dbReference type="ARBA" id="ARBA00006484"/>
    </source>
</evidence>
<keyword evidence="3" id="KW-0560">Oxidoreductase</keyword>
<evidence type="ECO:0008006" key="6">
    <source>
        <dbReference type="Google" id="ProtNLM"/>
    </source>
</evidence>
<dbReference type="InterPro" id="IPR036291">
    <property type="entry name" value="NAD(P)-bd_dom_sf"/>
</dbReference>
<accession>A0AAJ0CNJ1</accession>
<evidence type="ECO:0000313" key="4">
    <source>
        <dbReference type="EMBL" id="KAK2594832.1"/>
    </source>
</evidence>
<dbReference type="Proteomes" id="UP001251528">
    <property type="component" value="Unassembled WGS sequence"/>
</dbReference>
<reference evidence="4" key="1">
    <citation type="submission" date="2023-06" db="EMBL/GenBank/DDBJ databases">
        <title>Conoideocrella luteorostrata (Hypocreales: Clavicipitaceae), a potential biocontrol fungus for elongate hemlock scale in United States Christmas tree production areas.</title>
        <authorList>
            <person name="Barrett H."/>
            <person name="Lovett B."/>
            <person name="Macias A.M."/>
            <person name="Stajich J.E."/>
            <person name="Kasson M.T."/>
        </authorList>
    </citation>
    <scope>NUCLEOTIDE SEQUENCE</scope>
    <source>
        <strain evidence="4">ARSEF 14590</strain>
    </source>
</reference>
<protein>
    <recommendedName>
        <fullName evidence="6">NAD(P)-binding protein</fullName>
    </recommendedName>
</protein>
<evidence type="ECO:0000256" key="2">
    <source>
        <dbReference type="ARBA" id="ARBA00022857"/>
    </source>
</evidence>
<dbReference type="Pfam" id="PF00106">
    <property type="entry name" value="adh_short"/>
    <property type="match status" value="1"/>
</dbReference>
<name>A0AAJ0CNJ1_9HYPO</name>
<organism evidence="4 5">
    <name type="scientific">Conoideocrella luteorostrata</name>
    <dbReference type="NCBI Taxonomy" id="1105319"/>
    <lineage>
        <taxon>Eukaryota</taxon>
        <taxon>Fungi</taxon>
        <taxon>Dikarya</taxon>
        <taxon>Ascomycota</taxon>
        <taxon>Pezizomycotina</taxon>
        <taxon>Sordariomycetes</taxon>
        <taxon>Hypocreomycetidae</taxon>
        <taxon>Hypocreales</taxon>
        <taxon>Clavicipitaceae</taxon>
        <taxon>Conoideocrella</taxon>
    </lineage>
</organism>
<dbReference type="PANTHER" id="PTHR43544:SF7">
    <property type="entry name" value="NADB-LER2"/>
    <property type="match status" value="1"/>
</dbReference>
<dbReference type="AlphaFoldDB" id="A0AAJ0CNJ1"/>